<evidence type="ECO:0000313" key="7">
    <source>
        <dbReference type="Proteomes" id="UP001500121"/>
    </source>
</evidence>
<feature type="transmembrane region" description="Helical" evidence="5">
    <location>
        <begin position="30"/>
        <end position="54"/>
    </location>
</feature>
<comment type="caution">
    <text evidence="6">The sequence shown here is derived from an EMBL/GenBank/DDBJ whole genome shotgun (WGS) entry which is preliminary data.</text>
</comment>
<evidence type="ECO:0000256" key="5">
    <source>
        <dbReference type="SAM" id="Phobius"/>
    </source>
</evidence>
<sequence>MSDYQTPSVTPRPLQPSDERMWAMFTHLSALVGIVVGAGFVGWLGPLIIFLVFKDRSAFVAEHGKATLNFQITMLVAAFVAALLWIVLVGFLITAAIYVIVIVFSIIATVAASRGERYVYPLTIRFIK</sequence>
<proteinExistence type="predicted"/>
<dbReference type="Pfam" id="PF09685">
    <property type="entry name" value="MamF_MmsF"/>
    <property type="match status" value="1"/>
</dbReference>
<keyword evidence="4 5" id="KW-0472">Membrane</keyword>
<dbReference type="EMBL" id="BAABLP010000002">
    <property type="protein sequence ID" value="GAA4744745.1"/>
    <property type="molecule type" value="Genomic_DNA"/>
</dbReference>
<name>A0ABP8Z2L8_9MICO</name>
<evidence type="ECO:0000313" key="6">
    <source>
        <dbReference type="EMBL" id="GAA4744745.1"/>
    </source>
</evidence>
<evidence type="ECO:0000256" key="2">
    <source>
        <dbReference type="ARBA" id="ARBA00022692"/>
    </source>
</evidence>
<evidence type="ECO:0000256" key="3">
    <source>
        <dbReference type="ARBA" id="ARBA00022989"/>
    </source>
</evidence>
<feature type="transmembrane region" description="Helical" evidence="5">
    <location>
        <begin position="66"/>
        <end position="86"/>
    </location>
</feature>
<keyword evidence="7" id="KW-1185">Reference proteome</keyword>
<evidence type="ECO:0000256" key="1">
    <source>
        <dbReference type="ARBA" id="ARBA00004141"/>
    </source>
</evidence>
<protein>
    <recommendedName>
        <fullName evidence="8">DUF4870 domain-containing protein</fullName>
    </recommendedName>
</protein>
<evidence type="ECO:0000256" key="4">
    <source>
        <dbReference type="ARBA" id="ARBA00023136"/>
    </source>
</evidence>
<keyword evidence="2 5" id="KW-0812">Transmembrane</keyword>
<comment type="subcellular location">
    <subcellularLocation>
        <location evidence="1">Membrane</location>
        <topology evidence="1">Multi-pass membrane protein</topology>
    </subcellularLocation>
</comment>
<reference evidence="7" key="1">
    <citation type="journal article" date="2019" name="Int. J. Syst. Evol. Microbiol.">
        <title>The Global Catalogue of Microorganisms (GCM) 10K type strain sequencing project: providing services to taxonomists for standard genome sequencing and annotation.</title>
        <authorList>
            <consortium name="The Broad Institute Genomics Platform"/>
            <consortium name="The Broad Institute Genome Sequencing Center for Infectious Disease"/>
            <person name="Wu L."/>
            <person name="Ma J."/>
        </authorList>
    </citation>
    <scope>NUCLEOTIDE SEQUENCE [LARGE SCALE GENOMIC DNA]</scope>
    <source>
        <strain evidence="7">JCM 19015</strain>
    </source>
</reference>
<evidence type="ECO:0008006" key="8">
    <source>
        <dbReference type="Google" id="ProtNLM"/>
    </source>
</evidence>
<feature type="transmembrane region" description="Helical" evidence="5">
    <location>
        <begin position="92"/>
        <end position="112"/>
    </location>
</feature>
<dbReference type="RefSeq" id="WP_345480509.1">
    <property type="nucleotide sequence ID" value="NZ_BAABLP010000002.1"/>
</dbReference>
<accession>A0ABP8Z2L8</accession>
<dbReference type="Proteomes" id="UP001500121">
    <property type="component" value="Unassembled WGS sequence"/>
</dbReference>
<dbReference type="InterPro" id="IPR019109">
    <property type="entry name" value="MamF_MmsF"/>
</dbReference>
<keyword evidence="3 5" id="KW-1133">Transmembrane helix</keyword>
<gene>
    <name evidence="6" type="ORF">GCM10025783_15630</name>
</gene>
<organism evidence="6 7">
    <name type="scientific">Amnibacterium soli</name>
    <dbReference type="NCBI Taxonomy" id="1282736"/>
    <lineage>
        <taxon>Bacteria</taxon>
        <taxon>Bacillati</taxon>
        <taxon>Actinomycetota</taxon>
        <taxon>Actinomycetes</taxon>
        <taxon>Micrococcales</taxon>
        <taxon>Microbacteriaceae</taxon>
        <taxon>Amnibacterium</taxon>
    </lineage>
</organism>